<dbReference type="PANTHER" id="PTHR46023">
    <property type="entry name" value="LIPASE CLASS 3 PROTEIN-LIKE"/>
    <property type="match status" value="1"/>
</dbReference>
<feature type="domain" description="Fungal lipase-type" evidence="1">
    <location>
        <begin position="174"/>
        <end position="296"/>
    </location>
</feature>
<dbReference type="EMBL" id="CAKLBY020000101">
    <property type="protein sequence ID" value="CAK7926858.1"/>
    <property type="molecule type" value="Genomic_DNA"/>
</dbReference>
<accession>A0AAV1TYT1</accession>
<dbReference type="SUPFAM" id="SSF53474">
    <property type="entry name" value="alpha/beta-Hydrolases"/>
    <property type="match status" value="1"/>
</dbReference>
<dbReference type="AlphaFoldDB" id="A0AAV1TYT1"/>
<dbReference type="InterPro" id="IPR002921">
    <property type="entry name" value="Fungal_lipase-type"/>
</dbReference>
<reference evidence="3" key="1">
    <citation type="submission" date="2024-01" db="EMBL/GenBank/DDBJ databases">
        <authorList>
            <person name="Webb A."/>
        </authorList>
    </citation>
    <scope>NUCLEOTIDE SEQUENCE</scope>
    <source>
        <strain evidence="3">Pm1</strain>
    </source>
</reference>
<evidence type="ECO:0000313" key="4">
    <source>
        <dbReference type="Proteomes" id="UP001162060"/>
    </source>
</evidence>
<organism evidence="3 4">
    <name type="scientific">Peronospora matthiolae</name>
    <dbReference type="NCBI Taxonomy" id="2874970"/>
    <lineage>
        <taxon>Eukaryota</taxon>
        <taxon>Sar</taxon>
        <taxon>Stramenopiles</taxon>
        <taxon>Oomycota</taxon>
        <taxon>Peronosporomycetes</taxon>
        <taxon>Peronosporales</taxon>
        <taxon>Peronosporaceae</taxon>
        <taxon>Peronospora</taxon>
    </lineage>
</organism>
<dbReference type="PANTHER" id="PTHR46023:SF6">
    <property type="entry name" value="LIPASE CLASS 3 FAMILY PROTEIN"/>
    <property type="match status" value="1"/>
</dbReference>
<dbReference type="InterPro" id="IPR029058">
    <property type="entry name" value="AB_hydrolase_fold"/>
</dbReference>
<dbReference type="Gene3D" id="3.40.50.1820">
    <property type="entry name" value="alpha/beta hydrolase"/>
    <property type="match status" value="1"/>
</dbReference>
<protein>
    <recommendedName>
        <fullName evidence="1">Fungal lipase-type domain-containing protein</fullName>
    </recommendedName>
</protein>
<dbReference type="CDD" id="cd00519">
    <property type="entry name" value="Lipase_3"/>
    <property type="match status" value="1"/>
</dbReference>
<comment type="caution">
    <text evidence="3">The sequence shown here is derived from an EMBL/GenBank/DDBJ whole genome shotgun (WGS) entry which is preliminary data.</text>
</comment>
<dbReference type="EMBL" id="CAKLBY020000014">
    <property type="protein sequence ID" value="CAK7897906.1"/>
    <property type="molecule type" value="Genomic_DNA"/>
</dbReference>
<dbReference type="Proteomes" id="UP001162060">
    <property type="component" value="Unassembled WGS sequence"/>
</dbReference>
<evidence type="ECO:0000313" key="3">
    <source>
        <dbReference type="EMBL" id="CAK7926858.1"/>
    </source>
</evidence>
<dbReference type="GO" id="GO:0006629">
    <property type="term" value="P:lipid metabolic process"/>
    <property type="evidence" value="ECO:0007669"/>
    <property type="project" value="InterPro"/>
</dbReference>
<evidence type="ECO:0000259" key="1">
    <source>
        <dbReference type="Pfam" id="PF01764"/>
    </source>
</evidence>
<proteinExistence type="predicted"/>
<gene>
    <name evidence="3" type="ORF">PM001_LOCUS12008</name>
    <name evidence="2" type="ORF">PM001_LOCUS1536</name>
</gene>
<name>A0AAV1TYT1_9STRA</name>
<evidence type="ECO:0000313" key="2">
    <source>
        <dbReference type="EMBL" id="CAK7897906.1"/>
    </source>
</evidence>
<sequence length="716" mass="80451">MMMMLHRRLARQRLWTATRATSSSSGQSSQRMSIDSLLGSNLRATAKEMSAEILPALKVLSESIGLLRGSPALRSWNASDWLVGLSVLAQYKTKQRETGRHNEGIATKPVVVEQVLLAKLLRYVRVCDAVYASSIDAFCEEAAVSRECVVRAHPGGVVSPKCVILVDHDHKELVLVARGTASLLDFCTDLCLYNEPFQHGQGHRGMVHAATWLVHHLRNDLRELSDKYPDYRVVATGHSLGAAVAALSTMQLREEFPDIHCFAFGTPACVTQELAAGTYDFVTTVVNGYDCVPRLHQHSLMKLQEEIRRFDWRSVLKRMVAEKIHEQKAAVEKQQREKIAELHQALRTMDFLQLKERTTNATTNLAKVKKAASENMSKFAHDVDTLLSDKLGATFSIFKTDRHLLDHVSFIKNYMKLEDLTKGDSTWWKYVDESVAAVERLLPAIKKPEELERVLVEMREILQKTSAVSGKLLKVNDNHDNAMESSYVQSFHSRVNGIIDATRASLKTSVGEQVYKVSSAVTSNVKHYVGAIKDETEALGTVVQDEFVEVAGTISRNLPFTMRSESESTLVDQSPEQCTKNRVDGEMLADADPSEWIEGESIKEIEQEWKELQANQRKWEQDNELCHDPLFPPGRILYLNSMATRPPQDSSEDGCSAKNDHEVSDVAEFVEVAMDEFSRVVLSNRMLLDHLCTDYERVLQRQAEKLESAPHTTSSP</sequence>
<dbReference type="Pfam" id="PF01764">
    <property type="entry name" value="Lipase_3"/>
    <property type="match status" value="1"/>
</dbReference>